<dbReference type="EMBL" id="JACHFN010000006">
    <property type="protein sequence ID" value="MBB5234487.1"/>
    <property type="molecule type" value="Genomic_DNA"/>
</dbReference>
<evidence type="ECO:0000313" key="2">
    <source>
        <dbReference type="EMBL" id="MBB5234487.1"/>
    </source>
</evidence>
<sequence length="111" mass="12406">MANLALLLGALLLAAPPTVSPPAPVCRAQVTARPSTFPWLGRIVVVTPRADCPKSGVLKFRFRSPTGTQPDAPPGFFTLKRGQKLTRRVPARWWVEELDRGRWQRVPERRP</sequence>
<keyword evidence="3" id="KW-1185">Reference proteome</keyword>
<organism evidence="2 3">
    <name type="scientific">Deinococcus budaensis</name>
    <dbReference type="NCBI Taxonomy" id="1665626"/>
    <lineage>
        <taxon>Bacteria</taxon>
        <taxon>Thermotogati</taxon>
        <taxon>Deinococcota</taxon>
        <taxon>Deinococci</taxon>
        <taxon>Deinococcales</taxon>
        <taxon>Deinococcaceae</taxon>
        <taxon>Deinococcus</taxon>
    </lineage>
</organism>
<protein>
    <recommendedName>
        <fullName evidence="4">SH3 domain-containing protein</fullName>
    </recommendedName>
</protein>
<evidence type="ECO:0008006" key="4">
    <source>
        <dbReference type="Google" id="ProtNLM"/>
    </source>
</evidence>
<comment type="caution">
    <text evidence="2">The sequence shown here is derived from an EMBL/GenBank/DDBJ whole genome shotgun (WGS) entry which is preliminary data.</text>
</comment>
<proteinExistence type="predicted"/>
<dbReference type="AlphaFoldDB" id="A0A7W8LQC9"/>
<gene>
    <name evidence="2" type="ORF">HNQ09_001925</name>
</gene>
<keyword evidence="1" id="KW-0732">Signal</keyword>
<reference evidence="2 3" key="1">
    <citation type="submission" date="2020-08" db="EMBL/GenBank/DDBJ databases">
        <title>Genomic Encyclopedia of Type Strains, Phase IV (KMG-IV): sequencing the most valuable type-strain genomes for metagenomic binning, comparative biology and taxonomic classification.</title>
        <authorList>
            <person name="Goeker M."/>
        </authorList>
    </citation>
    <scope>NUCLEOTIDE SEQUENCE [LARGE SCALE GENOMIC DNA]</scope>
    <source>
        <strain evidence="2 3">DSM 101791</strain>
    </source>
</reference>
<evidence type="ECO:0000256" key="1">
    <source>
        <dbReference type="SAM" id="SignalP"/>
    </source>
</evidence>
<feature type="chain" id="PRO_5030609857" description="SH3 domain-containing protein" evidence="1">
    <location>
        <begin position="21"/>
        <end position="111"/>
    </location>
</feature>
<name>A0A7W8LQC9_9DEIO</name>
<evidence type="ECO:0000313" key="3">
    <source>
        <dbReference type="Proteomes" id="UP000525389"/>
    </source>
</evidence>
<feature type="signal peptide" evidence="1">
    <location>
        <begin position="1"/>
        <end position="20"/>
    </location>
</feature>
<accession>A0A7W8LQC9</accession>
<dbReference type="Proteomes" id="UP000525389">
    <property type="component" value="Unassembled WGS sequence"/>
</dbReference>
<dbReference type="RefSeq" id="WP_184028365.1">
    <property type="nucleotide sequence ID" value="NZ_JACHFN010000006.1"/>
</dbReference>